<keyword evidence="1" id="KW-1133">Transmembrane helix</keyword>
<gene>
    <name evidence="2" type="ORF">Indivirus_1_237</name>
</gene>
<keyword evidence="1" id="KW-0472">Membrane</keyword>
<dbReference type="EMBL" id="KY684085">
    <property type="protein sequence ID" value="ARF09614.1"/>
    <property type="molecule type" value="Genomic_DNA"/>
</dbReference>
<keyword evidence="1" id="KW-0812">Transmembrane</keyword>
<organism evidence="2">
    <name type="scientific">Indivirus ILV1</name>
    <dbReference type="NCBI Taxonomy" id="1977633"/>
    <lineage>
        <taxon>Viruses</taxon>
        <taxon>Varidnaviria</taxon>
        <taxon>Bamfordvirae</taxon>
        <taxon>Nucleocytoviricota</taxon>
        <taxon>Megaviricetes</taxon>
        <taxon>Imitervirales</taxon>
        <taxon>Mimiviridae</taxon>
        <taxon>Klosneuvirinae</taxon>
        <taxon>Indivirus</taxon>
    </lineage>
</organism>
<evidence type="ECO:0000313" key="2">
    <source>
        <dbReference type="EMBL" id="ARF09614.1"/>
    </source>
</evidence>
<protein>
    <submittedName>
        <fullName evidence="2">Uncharacterized protein</fullName>
    </submittedName>
</protein>
<accession>A0A1V0SDA8</accession>
<reference evidence="2" key="1">
    <citation type="journal article" date="2017" name="Science">
        <title>Giant viruses with an expanded complement of translation system components.</title>
        <authorList>
            <person name="Schulz F."/>
            <person name="Yutin N."/>
            <person name="Ivanova N.N."/>
            <person name="Ortega D.R."/>
            <person name="Lee T.K."/>
            <person name="Vierheilig J."/>
            <person name="Daims H."/>
            <person name="Horn M."/>
            <person name="Wagner M."/>
            <person name="Jensen G.J."/>
            <person name="Kyrpides N.C."/>
            <person name="Koonin E.V."/>
            <person name="Woyke T."/>
        </authorList>
    </citation>
    <scope>NUCLEOTIDE SEQUENCE</scope>
    <source>
        <strain evidence="2">ILV1</strain>
    </source>
</reference>
<feature type="transmembrane region" description="Helical" evidence="1">
    <location>
        <begin position="31"/>
        <end position="54"/>
    </location>
</feature>
<evidence type="ECO:0000256" key="1">
    <source>
        <dbReference type="SAM" id="Phobius"/>
    </source>
</evidence>
<name>A0A1V0SDA8_9VIRU</name>
<feature type="transmembrane region" description="Helical" evidence="1">
    <location>
        <begin position="60"/>
        <end position="80"/>
    </location>
</feature>
<sequence>MCIIINNDKMGSCCGKNPNEACGWPSGTIRAALAITIVFLAFIIAGGMITMLIIYNQITVAVGVLGTIFTVVGSVTAYYFSTQAAAATHKTIADMKDAEITRLAETQKILTRGRLSRRKIIQDPDPLSKQNIDRDTSPLIIVQ</sequence>
<proteinExistence type="predicted"/>